<feature type="region of interest" description="Disordered" evidence="7">
    <location>
        <begin position="291"/>
        <end position="333"/>
    </location>
</feature>
<name>A0AAV8RGY7_ENSVE</name>
<dbReference type="InterPro" id="IPR017930">
    <property type="entry name" value="Myb_dom"/>
</dbReference>
<feature type="domain" description="HTH myb-type" evidence="9">
    <location>
        <begin position="34"/>
        <end position="82"/>
    </location>
</feature>
<feature type="domain" description="Myb-like" evidence="8">
    <location>
        <begin position="95"/>
        <end position="138"/>
    </location>
</feature>
<keyword evidence="4" id="KW-0238">DNA-binding</keyword>
<dbReference type="Proteomes" id="UP001222027">
    <property type="component" value="Unassembled WGS sequence"/>
</dbReference>
<dbReference type="PROSITE" id="PS51294">
    <property type="entry name" value="HTH_MYB"/>
    <property type="match status" value="2"/>
</dbReference>
<dbReference type="FunFam" id="1.10.10.60:FF:000060">
    <property type="entry name" value="MYB transcription factor"/>
    <property type="match status" value="1"/>
</dbReference>
<evidence type="ECO:0000313" key="10">
    <source>
        <dbReference type="EMBL" id="KAJ8499671.1"/>
    </source>
</evidence>
<dbReference type="FunFam" id="1.10.10.60:FF:000351">
    <property type="entry name" value="Transcription factor GAMYB"/>
    <property type="match status" value="1"/>
</dbReference>
<dbReference type="InterPro" id="IPR001005">
    <property type="entry name" value="SANT/Myb"/>
</dbReference>
<dbReference type="GO" id="GO:0003677">
    <property type="term" value="F:DNA binding"/>
    <property type="evidence" value="ECO:0007669"/>
    <property type="project" value="UniProtKB-KW"/>
</dbReference>
<dbReference type="InterPro" id="IPR053106">
    <property type="entry name" value="Plant_Male-Germline_Reg_TFs"/>
</dbReference>
<evidence type="ECO:0000313" key="11">
    <source>
        <dbReference type="Proteomes" id="UP001222027"/>
    </source>
</evidence>
<accession>A0AAV8RGY7</accession>
<dbReference type="EMBL" id="JAQQAF010000003">
    <property type="protein sequence ID" value="KAJ8499671.1"/>
    <property type="molecule type" value="Genomic_DNA"/>
</dbReference>
<dbReference type="CDD" id="cd00167">
    <property type="entry name" value="SANT"/>
    <property type="match status" value="2"/>
</dbReference>
<keyword evidence="5" id="KW-0804">Transcription</keyword>
<evidence type="ECO:0000256" key="7">
    <source>
        <dbReference type="SAM" id="MobiDB-lite"/>
    </source>
</evidence>
<feature type="region of interest" description="Disordered" evidence="7">
    <location>
        <begin position="234"/>
        <end position="260"/>
    </location>
</feature>
<dbReference type="PANTHER" id="PTHR47996:SF3">
    <property type="entry name" value="TRANSCRIPTION FACTOR DUO1"/>
    <property type="match status" value="1"/>
</dbReference>
<evidence type="ECO:0000256" key="2">
    <source>
        <dbReference type="ARBA" id="ARBA00022737"/>
    </source>
</evidence>
<keyword evidence="3" id="KW-0805">Transcription regulation</keyword>
<feature type="domain" description="HTH myb-type" evidence="9">
    <location>
        <begin position="87"/>
        <end position="142"/>
    </location>
</feature>
<feature type="compositionally biased region" description="Pro residues" evidence="7">
    <location>
        <begin position="321"/>
        <end position="333"/>
    </location>
</feature>
<feature type="domain" description="Myb-like" evidence="8">
    <location>
        <begin position="34"/>
        <end position="86"/>
    </location>
</feature>
<feature type="region of interest" description="Disordered" evidence="7">
    <location>
        <begin position="1"/>
        <end position="38"/>
    </location>
</feature>
<dbReference type="InterPro" id="IPR009057">
    <property type="entry name" value="Homeodomain-like_sf"/>
</dbReference>
<reference evidence="10 11" key="1">
    <citation type="submission" date="2022-12" db="EMBL/GenBank/DDBJ databases">
        <title>Chromosome-scale assembly of the Ensete ventricosum genome.</title>
        <authorList>
            <person name="Dussert Y."/>
            <person name="Stocks J."/>
            <person name="Wendawek A."/>
            <person name="Woldeyes F."/>
            <person name="Nichols R.A."/>
            <person name="Borrell J.S."/>
        </authorList>
    </citation>
    <scope>NUCLEOTIDE SEQUENCE [LARGE SCALE GENOMIC DNA]</scope>
    <source>
        <strain evidence="11">cv. Maze</strain>
        <tissue evidence="10">Seeds</tissue>
    </source>
</reference>
<dbReference type="PANTHER" id="PTHR47996">
    <property type="entry name" value="TRANSCRIPTION FACTOR DUO1"/>
    <property type="match status" value="1"/>
</dbReference>
<evidence type="ECO:0000256" key="4">
    <source>
        <dbReference type="ARBA" id="ARBA00023125"/>
    </source>
</evidence>
<dbReference type="GO" id="GO:0005634">
    <property type="term" value="C:nucleus"/>
    <property type="evidence" value="ECO:0007669"/>
    <property type="project" value="UniProtKB-SubCell"/>
</dbReference>
<sequence length="333" mass="36973">MQGAKPATSSSNGSVGSSSSRSSGRRSSRRDEGGMAIRKGTWMAEEDEILMEYVRKHGPRDWSSIRSKGLLARTGKSCRLRWVNKLKPDLKTGCKFSPEEERIVLDLQAKFGNKWARIATYLPGRTDNDVKNFWSTRQKRLARISRSSLPPRSSKNDKELTAVSSYEAPPIMEDTCIDLVLLEEGSSNVQCCNAFYVDNQYAMSMAPSPCNLGLGTALPPLLEPATEEELLRLPNTSIPPQPQPQPPQQQHIGPLPQPPLDYLDHFTGEEICFPEDFGCQESSPCMQFLYDGPPFAREDEQPPAPDSLFDDLPSDLFDYLEPPPPPPPTSSAS</sequence>
<feature type="compositionally biased region" description="Low complexity" evidence="7">
    <location>
        <begin position="9"/>
        <end position="22"/>
    </location>
</feature>
<dbReference type="Gene3D" id="1.10.10.60">
    <property type="entry name" value="Homeodomain-like"/>
    <property type="match status" value="2"/>
</dbReference>
<evidence type="ECO:0000259" key="8">
    <source>
        <dbReference type="PROSITE" id="PS50090"/>
    </source>
</evidence>
<keyword evidence="6" id="KW-0539">Nucleus</keyword>
<evidence type="ECO:0000256" key="3">
    <source>
        <dbReference type="ARBA" id="ARBA00023015"/>
    </source>
</evidence>
<gene>
    <name evidence="10" type="ORF">OPV22_010223</name>
</gene>
<dbReference type="PROSITE" id="PS50090">
    <property type="entry name" value="MYB_LIKE"/>
    <property type="match status" value="2"/>
</dbReference>
<keyword evidence="2" id="KW-0677">Repeat</keyword>
<evidence type="ECO:0000259" key="9">
    <source>
        <dbReference type="PROSITE" id="PS51294"/>
    </source>
</evidence>
<comment type="subcellular location">
    <subcellularLocation>
        <location evidence="1">Nucleus</location>
    </subcellularLocation>
</comment>
<dbReference type="SUPFAM" id="SSF46689">
    <property type="entry name" value="Homeodomain-like"/>
    <property type="match status" value="1"/>
</dbReference>
<evidence type="ECO:0000256" key="6">
    <source>
        <dbReference type="ARBA" id="ARBA00023242"/>
    </source>
</evidence>
<keyword evidence="11" id="KW-1185">Reference proteome</keyword>
<evidence type="ECO:0000256" key="1">
    <source>
        <dbReference type="ARBA" id="ARBA00004123"/>
    </source>
</evidence>
<dbReference type="SMART" id="SM00717">
    <property type="entry name" value="SANT"/>
    <property type="match status" value="2"/>
</dbReference>
<comment type="caution">
    <text evidence="10">The sequence shown here is derived from an EMBL/GenBank/DDBJ whole genome shotgun (WGS) entry which is preliminary data.</text>
</comment>
<feature type="compositionally biased region" description="Pro residues" evidence="7">
    <location>
        <begin position="237"/>
        <end position="247"/>
    </location>
</feature>
<organism evidence="10 11">
    <name type="scientific">Ensete ventricosum</name>
    <name type="common">Abyssinian banana</name>
    <name type="synonym">Musa ensete</name>
    <dbReference type="NCBI Taxonomy" id="4639"/>
    <lineage>
        <taxon>Eukaryota</taxon>
        <taxon>Viridiplantae</taxon>
        <taxon>Streptophyta</taxon>
        <taxon>Embryophyta</taxon>
        <taxon>Tracheophyta</taxon>
        <taxon>Spermatophyta</taxon>
        <taxon>Magnoliopsida</taxon>
        <taxon>Liliopsida</taxon>
        <taxon>Zingiberales</taxon>
        <taxon>Musaceae</taxon>
        <taxon>Ensete</taxon>
    </lineage>
</organism>
<proteinExistence type="predicted"/>
<evidence type="ECO:0000256" key="5">
    <source>
        <dbReference type="ARBA" id="ARBA00023163"/>
    </source>
</evidence>
<dbReference type="AlphaFoldDB" id="A0AAV8RGY7"/>
<protein>
    <submittedName>
        <fullName evidence="10">Uncharacterized protein</fullName>
    </submittedName>
</protein>
<dbReference type="Pfam" id="PF00249">
    <property type="entry name" value="Myb_DNA-binding"/>
    <property type="match status" value="2"/>
</dbReference>